<dbReference type="EMBL" id="JACAZI010000020">
    <property type="protein sequence ID" value="KAF7339176.1"/>
    <property type="molecule type" value="Genomic_DNA"/>
</dbReference>
<gene>
    <name evidence="2" type="ORF">MVEN_01994900</name>
</gene>
<accession>A0A8H7CK55</accession>
<sequence length="178" mass="19888">MHVVPLSFDDSAHIPSSSSSPRLQTRSLLALPPLSPLPFPPPQSISSPHSFRTPLSTSCLVPRSPITLFIHVLARRSLRPASFSRPISPSILCFSPPAPQYLRPHPHLHLATPSLNTRRTQRPFERFKQEHDKEIQLPISSPVASTGAPREELSAEGEASRAMCRIVFGLEWTFLRMY</sequence>
<proteinExistence type="predicted"/>
<comment type="caution">
    <text evidence="2">The sequence shown here is derived from an EMBL/GenBank/DDBJ whole genome shotgun (WGS) entry which is preliminary data.</text>
</comment>
<organism evidence="2 3">
    <name type="scientific">Mycena venus</name>
    <dbReference type="NCBI Taxonomy" id="2733690"/>
    <lineage>
        <taxon>Eukaryota</taxon>
        <taxon>Fungi</taxon>
        <taxon>Dikarya</taxon>
        <taxon>Basidiomycota</taxon>
        <taxon>Agaricomycotina</taxon>
        <taxon>Agaricomycetes</taxon>
        <taxon>Agaricomycetidae</taxon>
        <taxon>Agaricales</taxon>
        <taxon>Marasmiineae</taxon>
        <taxon>Mycenaceae</taxon>
        <taxon>Mycena</taxon>
    </lineage>
</organism>
<reference evidence="2" key="1">
    <citation type="submission" date="2020-05" db="EMBL/GenBank/DDBJ databases">
        <title>Mycena genomes resolve the evolution of fungal bioluminescence.</title>
        <authorList>
            <person name="Tsai I.J."/>
        </authorList>
    </citation>
    <scope>NUCLEOTIDE SEQUENCE</scope>
    <source>
        <strain evidence="2">CCC161011</strain>
    </source>
</reference>
<evidence type="ECO:0000256" key="1">
    <source>
        <dbReference type="SAM" id="MobiDB-lite"/>
    </source>
</evidence>
<dbReference type="Proteomes" id="UP000620124">
    <property type="component" value="Unassembled WGS sequence"/>
</dbReference>
<name>A0A8H7CK55_9AGAR</name>
<feature type="region of interest" description="Disordered" evidence="1">
    <location>
        <begin position="1"/>
        <end position="23"/>
    </location>
</feature>
<dbReference type="AlphaFoldDB" id="A0A8H7CK55"/>
<evidence type="ECO:0000313" key="2">
    <source>
        <dbReference type="EMBL" id="KAF7339176.1"/>
    </source>
</evidence>
<keyword evidence="3" id="KW-1185">Reference proteome</keyword>
<protein>
    <submittedName>
        <fullName evidence="2">Uncharacterized protein</fullName>
    </submittedName>
</protein>
<evidence type="ECO:0000313" key="3">
    <source>
        <dbReference type="Proteomes" id="UP000620124"/>
    </source>
</evidence>